<sequence>MTLSLMIAFMGTALIVLVPLCLRVPARRLPATKD</sequence>
<evidence type="ECO:0000313" key="1">
    <source>
        <dbReference type="EMBL" id="SDY62854.1"/>
    </source>
</evidence>
<reference evidence="2" key="1">
    <citation type="submission" date="2016-10" db="EMBL/GenBank/DDBJ databases">
        <authorList>
            <person name="Varghese N."/>
            <person name="Submissions S."/>
        </authorList>
    </citation>
    <scope>NUCLEOTIDE SEQUENCE [LARGE SCALE GENOMIC DNA]</scope>
    <source>
        <strain evidence="2">DSM 100420</strain>
    </source>
</reference>
<gene>
    <name evidence="1" type="ORF">SAMN05444004_102177</name>
</gene>
<dbReference type="Proteomes" id="UP000198914">
    <property type="component" value="Unassembled WGS sequence"/>
</dbReference>
<dbReference type="AlphaFoldDB" id="A0A1H3LFY0"/>
<evidence type="ECO:0000313" key="2">
    <source>
        <dbReference type="Proteomes" id="UP000198914"/>
    </source>
</evidence>
<proteinExistence type="predicted"/>
<protein>
    <submittedName>
        <fullName evidence="1">Uncharacterized protein</fullName>
    </submittedName>
</protein>
<dbReference type="EMBL" id="FNPX01000002">
    <property type="protein sequence ID" value="SDY62854.1"/>
    <property type="molecule type" value="Genomic_DNA"/>
</dbReference>
<name>A0A1H3LFY0_9RHOB</name>
<keyword evidence="2" id="KW-1185">Reference proteome</keyword>
<organism evidence="1 2">
    <name type="scientific">Jannaschia faecimaris</name>
    <dbReference type="NCBI Taxonomy" id="1244108"/>
    <lineage>
        <taxon>Bacteria</taxon>
        <taxon>Pseudomonadati</taxon>
        <taxon>Pseudomonadota</taxon>
        <taxon>Alphaproteobacteria</taxon>
        <taxon>Rhodobacterales</taxon>
        <taxon>Roseobacteraceae</taxon>
        <taxon>Jannaschia</taxon>
    </lineage>
</organism>
<dbReference type="STRING" id="1244108.SAMN05444004_102177"/>
<accession>A0A1H3LFY0</accession>